<feature type="transmembrane region" description="Helical" evidence="1">
    <location>
        <begin position="189"/>
        <end position="210"/>
    </location>
</feature>
<dbReference type="OrthoDB" id="38531at2759"/>
<dbReference type="Gene3D" id="3.90.550.10">
    <property type="entry name" value="Spore Coat Polysaccharide Biosynthesis Protein SpsA, Chain A"/>
    <property type="match status" value="1"/>
</dbReference>
<dbReference type="SUPFAM" id="SSF53448">
    <property type="entry name" value="Nucleotide-diphospho-sugar transferases"/>
    <property type="match status" value="1"/>
</dbReference>
<evidence type="ECO:0000256" key="1">
    <source>
        <dbReference type="SAM" id="Phobius"/>
    </source>
</evidence>
<protein>
    <submittedName>
        <fullName evidence="4">Uncharacterized protein</fullName>
    </submittedName>
</protein>
<gene>
    <name evidence="4" type="ORF">K435DRAFT_745439</name>
</gene>
<dbReference type="PANTHER" id="PTHR35408">
    <property type="entry name" value="CHROMOSOME 15, WHOLE GENOME SHOTGUN SEQUENCE"/>
    <property type="match status" value="1"/>
</dbReference>
<feature type="transmembrane region" description="Helical" evidence="1">
    <location>
        <begin position="674"/>
        <end position="694"/>
    </location>
</feature>
<feature type="transmembrane region" description="Helical" evidence="1">
    <location>
        <begin position="804"/>
        <end position="825"/>
    </location>
</feature>
<dbReference type="EMBL" id="ML179050">
    <property type="protein sequence ID" value="THV05223.1"/>
    <property type="molecule type" value="Genomic_DNA"/>
</dbReference>
<dbReference type="CDD" id="cd00761">
    <property type="entry name" value="Glyco_tranf_GTA_type"/>
    <property type="match status" value="1"/>
</dbReference>
<dbReference type="AlphaFoldDB" id="A0A4S8MQA5"/>
<feature type="transmembrane region" description="Helical" evidence="1">
    <location>
        <begin position="222"/>
        <end position="250"/>
    </location>
</feature>
<feature type="domain" description="DUF7928" evidence="3">
    <location>
        <begin position="17"/>
        <end position="137"/>
    </location>
</feature>
<feature type="transmembrane region" description="Helical" evidence="1">
    <location>
        <begin position="636"/>
        <end position="662"/>
    </location>
</feature>
<dbReference type="Proteomes" id="UP000297245">
    <property type="component" value="Unassembled WGS sequence"/>
</dbReference>
<keyword evidence="1" id="KW-0472">Membrane</keyword>
<reference evidence="4 5" key="1">
    <citation type="journal article" date="2019" name="Nat. Ecol. Evol.">
        <title>Megaphylogeny resolves global patterns of mushroom evolution.</title>
        <authorList>
            <person name="Varga T."/>
            <person name="Krizsan K."/>
            <person name="Foldi C."/>
            <person name="Dima B."/>
            <person name="Sanchez-Garcia M."/>
            <person name="Sanchez-Ramirez S."/>
            <person name="Szollosi G.J."/>
            <person name="Szarkandi J.G."/>
            <person name="Papp V."/>
            <person name="Albert L."/>
            <person name="Andreopoulos W."/>
            <person name="Angelini C."/>
            <person name="Antonin V."/>
            <person name="Barry K.W."/>
            <person name="Bougher N.L."/>
            <person name="Buchanan P."/>
            <person name="Buyck B."/>
            <person name="Bense V."/>
            <person name="Catcheside P."/>
            <person name="Chovatia M."/>
            <person name="Cooper J."/>
            <person name="Damon W."/>
            <person name="Desjardin D."/>
            <person name="Finy P."/>
            <person name="Geml J."/>
            <person name="Haridas S."/>
            <person name="Hughes K."/>
            <person name="Justo A."/>
            <person name="Karasinski D."/>
            <person name="Kautmanova I."/>
            <person name="Kiss B."/>
            <person name="Kocsube S."/>
            <person name="Kotiranta H."/>
            <person name="LaButti K.M."/>
            <person name="Lechner B.E."/>
            <person name="Liimatainen K."/>
            <person name="Lipzen A."/>
            <person name="Lukacs Z."/>
            <person name="Mihaltcheva S."/>
            <person name="Morgado L.N."/>
            <person name="Niskanen T."/>
            <person name="Noordeloos M.E."/>
            <person name="Ohm R.A."/>
            <person name="Ortiz-Santana B."/>
            <person name="Ovrebo C."/>
            <person name="Racz N."/>
            <person name="Riley R."/>
            <person name="Savchenko A."/>
            <person name="Shiryaev A."/>
            <person name="Soop K."/>
            <person name="Spirin V."/>
            <person name="Szebenyi C."/>
            <person name="Tomsovsky M."/>
            <person name="Tulloss R.E."/>
            <person name="Uehling J."/>
            <person name="Grigoriev I.V."/>
            <person name="Vagvolgyi C."/>
            <person name="Papp T."/>
            <person name="Martin F.M."/>
            <person name="Miettinen O."/>
            <person name="Hibbett D.S."/>
            <person name="Nagy L.G."/>
        </authorList>
    </citation>
    <scope>NUCLEOTIDE SEQUENCE [LARGE SCALE GENOMIC DNA]</scope>
    <source>
        <strain evidence="4 5">CBS 962.96</strain>
    </source>
</reference>
<organism evidence="4 5">
    <name type="scientific">Dendrothele bispora (strain CBS 962.96)</name>
    <dbReference type="NCBI Taxonomy" id="1314807"/>
    <lineage>
        <taxon>Eukaryota</taxon>
        <taxon>Fungi</taxon>
        <taxon>Dikarya</taxon>
        <taxon>Basidiomycota</taxon>
        <taxon>Agaricomycotina</taxon>
        <taxon>Agaricomycetes</taxon>
        <taxon>Agaricomycetidae</taxon>
        <taxon>Agaricales</taxon>
        <taxon>Agaricales incertae sedis</taxon>
        <taxon>Dendrothele</taxon>
    </lineage>
</organism>
<proteinExistence type="predicted"/>
<evidence type="ECO:0000313" key="5">
    <source>
        <dbReference type="Proteomes" id="UP000297245"/>
    </source>
</evidence>
<dbReference type="Pfam" id="PF25550">
    <property type="entry name" value="DUF7928"/>
    <property type="match status" value="1"/>
</dbReference>
<feature type="transmembrane region" description="Helical" evidence="1">
    <location>
        <begin position="766"/>
        <end position="784"/>
    </location>
</feature>
<keyword evidence="1" id="KW-1133">Transmembrane helix</keyword>
<dbReference type="InterPro" id="IPR029044">
    <property type="entry name" value="Nucleotide-diphossugar_trans"/>
</dbReference>
<dbReference type="Pfam" id="PF13632">
    <property type="entry name" value="Glyco_trans_2_3"/>
    <property type="match status" value="1"/>
</dbReference>
<evidence type="ECO:0000259" key="2">
    <source>
        <dbReference type="Pfam" id="PF13632"/>
    </source>
</evidence>
<keyword evidence="5" id="KW-1185">Reference proteome</keyword>
<accession>A0A4S8MQA5</accession>
<sequence>MMYDVDDDILRLIYTSTDMSTAVCLRKSDGHFQTFPYNDPSLNAFEDNVRLLNPAIAVKLSSAAIRASVSTLPLYEQKIPVGEGTNIQVLQFLEELPSVQRDQCAAFIREDSCLIVWEDKVDLVIDLCKDLEARVVQNLRQYEHVTTVPGNDQKNVEVFHGQKMEISDDFVLENGSRQSCRPVALLAPIYNGIAAAFAIYFVSTGIKTLLQEYARDGETLRFALCSTIPFTICIGLFFCTQMILGLAMLFGPTSQYQKNSLYYSAIKPPPNPDTDRNLPHITIQMSVYRESLEKTIEPTISSIKKAMKTYARQGGSSSIFICDDGLSTLGEEDIAKRIAFYAMHDIGWVARPPHSTSPDGFKRPGQFKKASNLNYGLALSMKLEKHLDELYKYGETDSTTGESLEERALKSAIEEMYNESGNQYTPWASNAKNLTIGEIILLVDADTVIPEDCFRDAAREMAESPEVAIIQHESGVLQVAHHYFENGIAHFTRRINQTISLGCANGEVSPFVGHNAFLRWSAIQDVSFFDIPACMTSQIGVRKYWSESHVSEDFDMALRLLNKGYVVRWATYAQGGFKEGVSLTLIDEVARWQKYAYGCNELLFNPLVRWPVSGPISKRIRNFVWSNVPVHYKLNVLAYMFSYYGIAASGLISIFNYLFLGLSPSVDGFYHKSFEVLLACLFVFPALGNASLIILEWRIGRRSLLMGALDQLQWIVFFLLFFGGITFHVSAAILAHLFSYKMTWTSTSKEVRGTTCWKEVARAIKCFWYSFLISGVFVIVVIVMNSNTVPVEWRISAKDWAGVVPVAAVAGCSILMPLVLNPWILKLVY</sequence>
<dbReference type="InterPro" id="IPR001173">
    <property type="entry name" value="Glyco_trans_2-like"/>
</dbReference>
<feature type="transmembrane region" description="Helical" evidence="1">
    <location>
        <begin position="714"/>
        <end position="738"/>
    </location>
</feature>
<name>A0A4S8MQA5_DENBC</name>
<feature type="domain" description="Glycosyltransferase 2-like" evidence="2">
    <location>
        <begin position="439"/>
        <end position="655"/>
    </location>
</feature>
<dbReference type="PANTHER" id="PTHR35408:SF3">
    <property type="entry name" value="GLYCOSYLTRANSFERASE 2-LIKE DOMAIN-CONTAINING PROTEIN"/>
    <property type="match status" value="1"/>
</dbReference>
<keyword evidence="1" id="KW-0812">Transmembrane</keyword>
<dbReference type="InterPro" id="IPR057688">
    <property type="entry name" value="DUF7928"/>
</dbReference>
<evidence type="ECO:0000259" key="3">
    <source>
        <dbReference type="Pfam" id="PF25550"/>
    </source>
</evidence>
<evidence type="ECO:0000313" key="4">
    <source>
        <dbReference type="EMBL" id="THV05223.1"/>
    </source>
</evidence>